<feature type="transmembrane region" description="Helical" evidence="7">
    <location>
        <begin position="244"/>
        <end position="261"/>
    </location>
</feature>
<evidence type="ECO:0000313" key="9">
    <source>
        <dbReference type="EMBL" id="VEJ34181.1"/>
    </source>
</evidence>
<dbReference type="Proteomes" id="UP000269544">
    <property type="component" value="Chromosome"/>
</dbReference>
<accession>A0A3S4YJP4</accession>
<evidence type="ECO:0000256" key="7">
    <source>
        <dbReference type="SAM" id="Phobius"/>
    </source>
</evidence>
<dbReference type="EMBL" id="LR134523">
    <property type="protein sequence ID" value="VEJ34181.1"/>
    <property type="molecule type" value="Genomic_DNA"/>
</dbReference>
<protein>
    <submittedName>
        <fullName evidence="9">Predicted permease, DMT superfamily</fullName>
    </submittedName>
</protein>
<dbReference type="OrthoDB" id="9804865at2"/>
<evidence type="ECO:0000256" key="4">
    <source>
        <dbReference type="ARBA" id="ARBA00022692"/>
    </source>
</evidence>
<feature type="transmembrane region" description="Helical" evidence="7">
    <location>
        <begin position="153"/>
        <end position="172"/>
    </location>
</feature>
<keyword evidence="3" id="KW-1003">Cell membrane</keyword>
<feature type="transmembrane region" description="Helical" evidence="7">
    <location>
        <begin position="184"/>
        <end position="205"/>
    </location>
</feature>
<dbReference type="SUPFAM" id="SSF103481">
    <property type="entry name" value="Multidrug resistance efflux transporter EmrE"/>
    <property type="match status" value="2"/>
</dbReference>
<evidence type="ECO:0000256" key="6">
    <source>
        <dbReference type="ARBA" id="ARBA00023136"/>
    </source>
</evidence>
<evidence type="ECO:0000256" key="3">
    <source>
        <dbReference type="ARBA" id="ARBA00022475"/>
    </source>
</evidence>
<keyword evidence="6 7" id="KW-0472">Membrane</keyword>
<dbReference type="RefSeq" id="WP_126464512.1">
    <property type="nucleotide sequence ID" value="NZ_LR134523.1"/>
</dbReference>
<proteinExistence type="inferred from homology"/>
<feature type="transmembrane region" description="Helical" evidence="7">
    <location>
        <begin position="125"/>
        <end position="147"/>
    </location>
</feature>
<evidence type="ECO:0000313" key="10">
    <source>
        <dbReference type="Proteomes" id="UP000269544"/>
    </source>
</evidence>
<keyword evidence="4 7" id="KW-0812">Transmembrane</keyword>
<feature type="transmembrane region" description="Helical" evidence="7">
    <location>
        <begin position="98"/>
        <end position="116"/>
    </location>
</feature>
<keyword evidence="10" id="KW-1185">Reference proteome</keyword>
<dbReference type="PANTHER" id="PTHR42920">
    <property type="entry name" value="OS03G0707200 PROTEIN-RELATED"/>
    <property type="match status" value="1"/>
</dbReference>
<feature type="transmembrane region" description="Helical" evidence="7">
    <location>
        <begin position="273"/>
        <end position="290"/>
    </location>
</feature>
<dbReference type="PANTHER" id="PTHR42920:SF5">
    <property type="entry name" value="EAMA DOMAIN-CONTAINING PROTEIN"/>
    <property type="match status" value="1"/>
</dbReference>
<dbReference type="KEGG" id="piv:NCTC13079_00023"/>
<keyword evidence="5 7" id="KW-1133">Transmembrane helix</keyword>
<dbReference type="InterPro" id="IPR000620">
    <property type="entry name" value="EamA_dom"/>
</dbReference>
<dbReference type="AlphaFoldDB" id="A0A3S4YJP4"/>
<name>A0A3S4YJP4_9FIRM</name>
<feature type="domain" description="EamA" evidence="8">
    <location>
        <begin position="8"/>
        <end position="139"/>
    </location>
</feature>
<feature type="transmembrane region" description="Helical" evidence="7">
    <location>
        <begin position="211"/>
        <end position="232"/>
    </location>
</feature>
<dbReference type="Pfam" id="PF00892">
    <property type="entry name" value="EamA"/>
    <property type="match status" value="2"/>
</dbReference>
<feature type="domain" description="EamA" evidence="8">
    <location>
        <begin position="151"/>
        <end position="282"/>
    </location>
</feature>
<feature type="transmembrane region" description="Helical" evidence="7">
    <location>
        <begin position="69"/>
        <end position="86"/>
    </location>
</feature>
<organism evidence="9 10">
    <name type="scientific">Aedoeadaptatus ivorii</name>
    <dbReference type="NCBI Taxonomy" id="54006"/>
    <lineage>
        <taxon>Bacteria</taxon>
        <taxon>Bacillati</taxon>
        <taxon>Bacillota</taxon>
        <taxon>Tissierellia</taxon>
        <taxon>Tissierellales</taxon>
        <taxon>Peptoniphilaceae</taxon>
        <taxon>Aedoeadaptatus</taxon>
    </lineage>
</organism>
<dbReference type="InterPro" id="IPR051258">
    <property type="entry name" value="Diverse_Substrate_Transporter"/>
</dbReference>
<evidence type="ECO:0000256" key="5">
    <source>
        <dbReference type="ARBA" id="ARBA00022989"/>
    </source>
</evidence>
<evidence type="ECO:0000256" key="1">
    <source>
        <dbReference type="ARBA" id="ARBA00004651"/>
    </source>
</evidence>
<gene>
    <name evidence="9" type="ORF">NCTC13079_00023</name>
</gene>
<reference evidence="9 10" key="1">
    <citation type="submission" date="2018-12" db="EMBL/GenBank/DDBJ databases">
        <authorList>
            <consortium name="Pathogen Informatics"/>
        </authorList>
    </citation>
    <scope>NUCLEOTIDE SEQUENCE [LARGE SCALE GENOMIC DNA]</scope>
    <source>
        <strain evidence="9 10">NCTC13079</strain>
    </source>
</reference>
<comment type="subcellular location">
    <subcellularLocation>
        <location evidence="1">Cell membrane</location>
        <topology evidence="1">Multi-pass membrane protein</topology>
    </subcellularLocation>
</comment>
<feature type="transmembrane region" description="Helical" evidence="7">
    <location>
        <begin position="37"/>
        <end position="57"/>
    </location>
</feature>
<sequence>MTRNRAHGLLLLTSLIWGFAFVLQVSGMDHIHPFALNVHRNFIAGTFLLGLLFFVPAFRRPGADKKRTILGGIACGLFLAVAMALQQYGLMSTTAGKGGFITALYIVLVPVGGIVLKKTVTKKTWIAVALAALGLYFISVKNAGAFSMEAGDFLVFLSAICFAAHILLIDFLAPVIDGVLMSCIQFFVAGIGSFLLLCLSGGSLYGDFGAALPAILYLGFLSSGVGFTLQIVAQKYTEPTTASLILSLESLFALLGGVLFLSERMSARETLGSILLFIAIVLAQMPTDGFRRKGAKKSRF</sequence>
<dbReference type="GO" id="GO:0005886">
    <property type="term" value="C:plasma membrane"/>
    <property type="evidence" value="ECO:0007669"/>
    <property type="project" value="UniProtKB-SubCell"/>
</dbReference>
<comment type="similarity">
    <text evidence="2">Belongs to the EamA transporter family.</text>
</comment>
<dbReference type="InterPro" id="IPR037185">
    <property type="entry name" value="EmrE-like"/>
</dbReference>
<evidence type="ECO:0000256" key="2">
    <source>
        <dbReference type="ARBA" id="ARBA00007362"/>
    </source>
</evidence>
<evidence type="ECO:0000259" key="8">
    <source>
        <dbReference type="Pfam" id="PF00892"/>
    </source>
</evidence>